<name>A0A5N6L7T5_9ASTR</name>
<protein>
    <submittedName>
        <fullName evidence="1">Uncharacterized protein</fullName>
    </submittedName>
</protein>
<evidence type="ECO:0000313" key="2">
    <source>
        <dbReference type="Proteomes" id="UP000326396"/>
    </source>
</evidence>
<gene>
    <name evidence="1" type="ORF">E3N88_45951</name>
</gene>
<accession>A0A5N6L7T5</accession>
<organism evidence="1 2">
    <name type="scientific">Mikania micrantha</name>
    <name type="common">bitter vine</name>
    <dbReference type="NCBI Taxonomy" id="192012"/>
    <lineage>
        <taxon>Eukaryota</taxon>
        <taxon>Viridiplantae</taxon>
        <taxon>Streptophyta</taxon>
        <taxon>Embryophyta</taxon>
        <taxon>Tracheophyta</taxon>
        <taxon>Spermatophyta</taxon>
        <taxon>Magnoliopsida</taxon>
        <taxon>eudicotyledons</taxon>
        <taxon>Gunneridae</taxon>
        <taxon>Pentapetalae</taxon>
        <taxon>asterids</taxon>
        <taxon>campanulids</taxon>
        <taxon>Asterales</taxon>
        <taxon>Asteraceae</taxon>
        <taxon>Asteroideae</taxon>
        <taxon>Heliantheae alliance</taxon>
        <taxon>Eupatorieae</taxon>
        <taxon>Mikania</taxon>
    </lineage>
</organism>
<sequence>MWWDGGWANRDQGKHFQGNQMLRIKRLWKSKRWDEMLNYHQEQYIMWFGMWWDDGWASDTRLKTYDVDSRFTLLNYELN</sequence>
<reference evidence="1 2" key="1">
    <citation type="submission" date="2019-05" db="EMBL/GenBank/DDBJ databases">
        <title>Mikania micrantha, genome provides insights into the molecular mechanism of rapid growth.</title>
        <authorList>
            <person name="Liu B."/>
        </authorList>
    </citation>
    <scope>NUCLEOTIDE SEQUENCE [LARGE SCALE GENOMIC DNA]</scope>
    <source>
        <strain evidence="1">NLD-2019</strain>
        <tissue evidence="1">Leaf</tissue>
    </source>
</reference>
<dbReference type="EMBL" id="SZYD01002600">
    <property type="protein sequence ID" value="KAC9352601.1"/>
    <property type="molecule type" value="Genomic_DNA"/>
</dbReference>
<comment type="caution">
    <text evidence="1">The sequence shown here is derived from an EMBL/GenBank/DDBJ whole genome shotgun (WGS) entry which is preliminary data.</text>
</comment>
<proteinExistence type="predicted"/>
<dbReference type="Proteomes" id="UP000326396">
    <property type="component" value="Unassembled WGS sequence"/>
</dbReference>
<keyword evidence="2" id="KW-1185">Reference proteome</keyword>
<dbReference type="AlphaFoldDB" id="A0A5N6L7T5"/>
<evidence type="ECO:0000313" key="1">
    <source>
        <dbReference type="EMBL" id="KAC9352601.1"/>
    </source>
</evidence>